<dbReference type="EMBL" id="JELX01001064">
    <property type="protein sequence ID" value="KYF60108.1"/>
    <property type="molecule type" value="Genomic_DNA"/>
</dbReference>
<evidence type="ECO:0000256" key="1">
    <source>
        <dbReference type="SAM" id="MobiDB-lite"/>
    </source>
</evidence>
<accession>A0A150PXJ7</accession>
<feature type="compositionally biased region" description="Low complexity" evidence="1">
    <location>
        <begin position="2143"/>
        <end position="2152"/>
    </location>
</feature>
<feature type="region of interest" description="Disordered" evidence="1">
    <location>
        <begin position="745"/>
        <end position="764"/>
    </location>
</feature>
<proteinExistence type="predicted"/>
<feature type="region of interest" description="Disordered" evidence="1">
    <location>
        <begin position="2128"/>
        <end position="2163"/>
    </location>
</feature>
<name>A0A150PXJ7_SORCE</name>
<dbReference type="Proteomes" id="UP000075604">
    <property type="component" value="Unassembled WGS sequence"/>
</dbReference>
<protein>
    <submittedName>
        <fullName evidence="2">Uncharacterized protein</fullName>
    </submittedName>
</protein>
<gene>
    <name evidence="2" type="ORF">BE04_15045</name>
</gene>
<feature type="region of interest" description="Disordered" evidence="1">
    <location>
        <begin position="1715"/>
        <end position="1745"/>
    </location>
</feature>
<sequence length="2588" mass="281828">MPPFELKQLPLFGPFWTAEAEIVRSDPALSRDFRELFVDRVPNVGAGRNALEARTVAALCFVRWVTLQLGGEKYHFTRNAAQPRSTDIPKTPDELRKRVSAGVLSLLLVEVQPPLGALGERLYCLAGEIDLDKVHFDKTHQGADLIAALGLEKVPQDGRPRLAAHGSGLSVHWRIALPWEDEPIAAPFLLTKRASGLRMSVDEERMTPDERGALAGAWERLARALNAGNPSFDPKGDARIPAWVNLEVTRPRSAPRLSWEMSPWQANRAIPLPVHVPSDELSLLLSDQRPNAQQAPPTSVARTTVSHAQIRKQGRDVLVEFGEARASGEVRRDLLRYRRELDAAEWKETFELAAVDVAYSPVEVPRLLRRIQSLDPPEWSRGTREKAAVPVDPPVLWAFMRLEDGWAQLPVPNLAEQMYLDAELARGTEDAVSPAPVLQGAVSYGNDKPGDRRLDLGEQAWSLTLTDIGTLAGSWTLTRRSAAEPWSLQQIGLDLHAPRLTLHGLIWLGTERPSARDALPSLDDWGSGLRSVPLRTPAPTDMFPPLVTLTVENLAFELRPGPAFPSAKLAAWSFTYGVDAALLGRMEAKGLRLLPAGTFARHVPLLWRRHPTVPMIQALPLTQTASPPNHPSASRQFMPLEFDAAVPDGWRFGVEGDAGAGAWPTPLGAARPAAAWGQHADLPIASLSLPGLLLDPQVKPANLGLGAEPATGLNARYRLDLPYCDEIHALAHLRKELAAPGATAALAGTPRPAGPSPSSPEALAEHWRRLAERSALASADAVDAVVEEAGTHVVPSLVEPLQWPVKPALSLDRYPGQLVLANRDGTSDHVTLTSEGALEGISGSFVEHPGTHTLRFVAENAPSDAYALVAGSMHAHADAARGYRDQRGLWRCATKRAGKLLHTPVRLEDAEVSWELVSTAVPLVMSPDASAERWQLWFRDLPRKEGSFTRESTLSTGAQDVNDPDASTRTYNHLNGYEWRLSSNAGGSFRLFHLAFYPLTLERVSFDDDGVTAVELVGRLQLPTLDAVEMEDLRNAVRVTFERRGEQGLALSAIAPASSACEWPLAGAELGDAPRLVVTQLSLSDDRHELRVEGGRLVFVLLGAQWTVPVAPFSFDRSCSGCDVSPRLPGQDAARPLHLKGLALRLDRQNGQHTLSVTLAAQLGSHRRRDRAPRTVFRADVSFSYTTKRRSWDAAWVAGSGRLFDDLVLVVPTQTAADPPAPSLVATPNSLEFTWRAYDPTSSARRGSSLQLLPGIHLARTARHASSTPGEAPGFVALSFDVLPVTDSVPSLELRTSFVEALLHCAWGERLQVDETLIEATRAQVFGSSAGDLAFGYTAEALDVAGQEATETLLLNGYLEMKDLVSWPVRIDHDAARTRLTLPSARGADPLSHVRHTLKILFNQHAVPQDIIVAGEGELLFQIERDKPWQFLAVVEHQLVEIFPSNGFGTFKVGHDRRWTALQEVRLLSPSIFKSFLTRLSQGNHQTPSPVGSLLPTLITFSGYLGGTLRRALAEAPQPALDRLPQDTLLVEASALHWINVQPVESSASPPRHRIQTTLQFLPGGIQQALLSDPTDYGPTDPSHPAWQLLTMPFLGRLHAEERDGIDVVGGGPGSSALQVDPVLALEAARRLPGPLPTLLLDLSSWAEAPATFTFPPFDDAAARTWARLDPASLEESWYRLQRPPREPSAPGIQSVLAAFPDTPARLSRPTALRRAFDSRGRSAPEPATSDPAALERPGSPQVEWRPDRMLVIQNSRDINTTSPRPPAWALTALQLAGGGLMEPRPTAVPVRLRYVAATALAIELAGRLLERPEDLGFSNDDWPVSIAVSPYLGMGFRPAPRPESTVLRLVVVELLCLDRATRRMRSAGNHVLERVDAGEVRKRAEAWAREAHRRLAPESPVAVLRFREIRESDGESAGAAVLSTTYSFLLVAGLELPDRLTRRALPLRASPAELRFRDGHFGGTAIPTSLADVELAPPQVTGVQPVYTRQHDLAAPAAPWGLSALRTTVQYTRDKDGIVGALFRGHAAMAGAGELVLWWQAVQHAVQFRAASSAGGHSAGLPTLFRASAIRSLLPVLPDPPLPLVPSGALRDGPWQPVVPGSVSYTLVGARPGVMLSMRHQVLRHAELNGEDEGAGPRRRGVVSGSVPVQHRVPRPPPLPQNHPAHLEAALRTWASRFDPHQSAMVTAAPADEAFILGSGGQPHRLRMRLVEPARGAIQAGWKGDLVFELASDEPEPLTAWSTASVELWHEGRTYIWGPPEPEDGESGYRFSLSREAVDHAIQHLPPGGVATVRVRVGRRHDSEGLDQTLTFPLRMMAPNAVPLPLDPTFIHFEDPEYNVKLATPSKRASRLVQTLDAGGNASGVHMVTLAADRGECNPDSVLMLRYDWDDDATDDTADETKMPRLSFDRVTPDGVSHALSLRRGDAAHDALPVAPAMLVAISLRDLRQGEGAAPFAHGESLLLTLTIPKRGRVVEQAEVALPVSIVDAPVTPAPEAAYALLRRQASNGGEQVECVRFAWNPEPSRVELVLSSDLRTGLVRRRAVFHWTDTARAAAHPRYDVQKITHLGSTHVPAVSTEPWRRALRK</sequence>
<reference evidence="2 3" key="1">
    <citation type="submission" date="2014-02" db="EMBL/GenBank/DDBJ databases">
        <title>The small core and large imbalanced accessory genome model reveals a collaborative survival strategy of Sorangium cellulosum strains in nature.</title>
        <authorList>
            <person name="Han K."/>
            <person name="Peng R."/>
            <person name="Blom J."/>
            <person name="Li Y.-Z."/>
        </authorList>
    </citation>
    <scope>NUCLEOTIDE SEQUENCE [LARGE SCALE GENOMIC DNA]</scope>
    <source>
        <strain evidence="2 3">So0157-18</strain>
    </source>
</reference>
<evidence type="ECO:0000313" key="3">
    <source>
        <dbReference type="Proteomes" id="UP000075604"/>
    </source>
</evidence>
<evidence type="ECO:0000313" key="2">
    <source>
        <dbReference type="EMBL" id="KYF60108.1"/>
    </source>
</evidence>
<organism evidence="2 3">
    <name type="scientific">Sorangium cellulosum</name>
    <name type="common">Polyangium cellulosum</name>
    <dbReference type="NCBI Taxonomy" id="56"/>
    <lineage>
        <taxon>Bacteria</taxon>
        <taxon>Pseudomonadati</taxon>
        <taxon>Myxococcota</taxon>
        <taxon>Polyangia</taxon>
        <taxon>Polyangiales</taxon>
        <taxon>Polyangiaceae</taxon>
        <taxon>Sorangium</taxon>
    </lineage>
</organism>
<comment type="caution">
    <text evidence="2">The sequence shown here is derived from an EMBL/GenBank/DDBJ whole genome shotgun (WGS) entry which is preliminary data.</text>
</comment>